<comment type="caution">
    <text evidence="2">The sequence shown here is derived from an EMBL/GenBank/DDBJ whole genome shotgun (WGS) entry which is preliminary data.</text>
</comment>
<gene>
    <name evidence="2" type="ORF">I5M07_14445</name>
</gene>
<dbReference type="Proteomes" id="UP000609172">
    <property type="component" value="Unassembled WGS sequence"/>
</dbReference>
<evidence type="ECO:0000313" key="2">
    <source>
        <dbReference type="EMBL" id="MBK0371033.1"/>
    </source>
</evidence>
<evidence type="ECO:0008006" key="4">
    <source>
        <dbReference type="Google" id="ProtNLM"/>
    </source>
</evidence>
<evidence type="ECO:0000313" key="3">
    <source>
        <dbReference type="Proteomes" id="UP000609172"/>
    </source>
</evidence>
<dbReference type="RefSeq" id="WP_200107155.1">
    <property type="nucleotide sequence ID" value="NZ_JAEHFV010000007.1"/>
</dbReference>
<sequence length="922" mass="104022">MNTSKSKSVFLKILKYLGIILVLFFAFLFSAPYIFADKIKEQIKKTANQKLDATLNYKDVSVSFFEHFPSLTLTLSDLKLNGSAPFENENFISSKDVSFGISVPSLFFSKTVQIDEIYLLNAVVNVKVNEKGEANYNIYKSEKKNQKADENDEDNSLKLNRIEIINSKIVYNDLSTKMHLDAFGFDYIGKGDLSNAIFDLHSKAKIQKLNIIYENEPYLMNKKIDADLITKININSLAFLFEQNNLKINQLIVDFKGKFEILKEGYNMDFNVKSNNSDLYDVFTALPPNYIKWLSKTELKGQTDLWLKLKGKYISSQNIAPDFDLDMQVKNGFVNYNKSAFPVSNLNMDFHTQIPSLNPELAVINAKKLDLNIQKNYIKSIFTIKGISNPDINLKLHSKIDLQKLSEALGIPEITLKGNLIADVDANGIYNLEEKKLPITKGTIQLSNGFLKTKYYPNPITDINLNTTIVNQKGTFEDLQVDIHPAELTFEGNPFFIDAALSNFDNLTYDIKAKGILDVAKIYQVFSSEGLDLDGYINADLVLKGNQNDAENGRYSKLYNKGTLELKNIGITSEYLPQKFIIQHGIFKINQDKMRFKNFTASYGKSDFTMNGYMQNVFNYATTKTGVLKGNFILNSNYLYVNEFMSETTITNTSEVSNTNSKDELKTEQIVQTGVVIVPKNLNLNIKALIKKTNFNDLIFNNTNGSIYLNNGKATLQNTTFDIINCKVGINATYEPKNLKTARFGFDLKADEFDIKKAYNEITMFKEMASAAEKAEGIVSLNYQLKGRVNDKMEPVYPSLQGGGILSVKDIKIKGLKMFNAVSSKTNKEGIKNPELSKVDIKSSIKNNIITIERFKFKFAGFRPRIEGTTSLDGRLNIKMRLGLPPLGIIGIPLTVTGTKNNPKVKIGKKTDEIEETEDQEP</sequence>
<dbReference type="EMBL" id="JAEHFV010000007">
    <property type="protein sequence ID" value="MBK0371033.1"/>
    <property type="molecule type" value="Genomic_DNA"/>
</dbReference>
<name>A0A934PQ46_9FLAO</name>
<organism evidence="2 3">
    <name type="scientific">Flavobacterium agrisoli</name>
    <dbReference type="NCBI Taxonomy" id="2793066"/>
    <lineage>
        <taxon>Bacteria</taxon>
        <taxon>Pseudomonadati</taxon>
        <taxon>Bacteroidota</taxon>
        <taxon>Flavobacteriia</taxon>
        <taxon>Flavobacteriales</taxon>
        <taxon>Flavobacteriaceae</taxon>
        <taxon>Flavobacterium</taxon>
    </lineage>
</organism>
<dbReference type="GO" id="GO:0005886">
    <property type="term" value="C:plasma membrane"/>
    <property type="evidence" value="ECO:0007669"/>
    <property type="project" value="TreeGrafter"/>
</dbReference>
<accession>A0A934PQ46</accession>
<dbReference type="AlphaFoldDB" id="A0A934PQ46"/>
<dbReference type="GO" id="GO:0090313">
    <property type="term" value="P:regulation of protein targeting to membrane"/>
    <property type="evidence" value="ECO:0007669"/>
    <property type="project" value="TreeGrafter"/>
</dbReference>
<protein>
    <recommendedName>
        <fullName evidence="4">AsmA protein</fullName>
    </recommendedName>
</protein>
<evidence type="ECO:0000256" key="1">
    <source>
        <dbReference type="SAM" id="MobiDB-lite"/>
    </source>
</evidence>
<feature type="compositionally biased region" description="Acidic residues" evidence="1">
    <location>
        <begin position="913"/>
        <end position="922"/>
    </location>
</feature>
<keyword evidence="3" id="KW-1185">Reference proteome</keyword>
<dbReference type="PANTHER" id="PTHR30441:SF8">
    <property type="entry name" value="DUF748 DOMAIN-CONTAINING PROTEIN"/>
    <property type="match status" value="1"/>
</dbReference>
<proteinExistence type="predicted"/>
<feature type="region of interest" description="Disordered" evidence="1">
    <location>
        <begin position="902"/>
        <end position="922"/>
    </location>
</feature>
<dbReference type="InterPro" id="IPR052894">
    <property type="entry name" value="AsmA-related"/>
</dbReference>
<reference evidence="2" key="1">
    <citation type="submission" date="2020-12" db="EMBL/GenBank/DDBJ databases">
        <title>Bacterial novel species Flavobacterium sp. SE-1-e isolated from soil.</title>
        <authorList>
            <person name="Jung H.-Y."/>
        </authorList>
    </citation>
    <scope>NUCLEOTIDE SEQUENCE</scope>
    <source>
        <strain evidence="2">SE-1-e</strain>
    </source>
</reference>
<dbReference type="PANTHER" id="PTHR30441">
    <property type="entry name" value="DUF748 DOMAIN-CONTAINING PROTEIN"/>
    <property type="match status" value="1"/>
</dbReference>